<organism evidence="1 2">
    <name type="scientific">Meganyctiphanes norvegica</name>
    <name type="common">Northern krill</name>
    <name type="synonym">Thysanopoda norvegica</name>
    <dbReference type="NCBI Taxonomy" id="48144"/>
    <lineage>
        <taxon>Eukaryota</taxon>
        <taxon>Metazoa</taxon>
        <taxon>Ecdysozoa</taxon>
        <taxon>Arthropoda</taxon>
        <taxon>Crustacea</taxon>
        <taxon>Multicrustacea</taxon>
        <taxon>Malacostraca</taxon>
        <taxon>Eumalacostraca</taxon>
        <taxon>Eucarida</taxon>
        <taxon>Euphausiacea</taxon>
        <taxon>Euphausiidae</taxon>
        <taxon>Meganyctiphanes</taxon>
    </lineage>
</organism>
<dbReference type="EMBL" id="CAXKWB010002090">
    <property type="protein sequence ID" value="CAL4066177.1"/>
    <property type="molecule type" value="Genomic_DNA"/>
</dbReference>
<sequence>MTVVNCWLLYRRAANRIGVPPRKQMNLCEFKMKISNSLIYGGKTTGLTRKRGRPSSVVETQFKLKKLTGRHTTKIPDKSIRQDDIGHYPAVKNPRRGCKLPSCKGKTNMTCLKCNVNLCCDINKNCFLDFHN</sequence>
<comment type="caution">
    <text evidence="1">The sequence shown here is derived from an EMBL/GenBank/DDBJ whole genome shotgun (WGS) entry which is preliminary data.</text>
</comment>
<name>A0AAV2PW59_MEGNR</name>
<dbReference type="AlphaFoldDB" id="A0AAV2PW59"/>
<dbReference type="PANTHER" id="PTHR47272">
    <property type="entry name" value="DDE_TNP_1_7 DOMAIN-CONTAINING PROTEIN"/>
    <property type="match status" value="1"/>
</dbReference>
<dbReference type="Proteomes" id="UP001497623">
    <property type="component" value="Unassembled WGS sequence"/>
</dbReference>
<evidence type="ECO:0008006" key="3">
    <source>
        <dbReference type="Google" id="ProtNLM"/>
    </source>
</evidence>
<gene>
    <name evidence="1" type="ORF">MNOR_LOCUS5424</name>
</gene>
<reference evidence="1 2" key="1">
    <citation type="submission" date="2024-05" db="EMBL/GenBank/DDBJ databases">
        <authorList>
            <person name="Wallberg A."/>
        </authorList>
    </citation>
    <scope>NUCLEOTIDE SEQUENCE [LARGE SCALE GENOMIC DNA]</scope>
</reference>
<proteinExistence type="predicted"/>
<evidence type="ECO:0000313" key="2">
    <source>
        <dbReference type="Proteomes" id="UP001497623"/>
    </source>
</evidence>
<keyword evidence="2" id="KW-1185">Reference proteome</keyword>
<feature type="non-terminal residue" evidence="1">
    <location>
        <position position="132"/>
    </location>
</feature>
<protein>
    <recommendedName>
        <fullName evidence="3">PiggyBac transposable element-derived protein 4</fullName>
    </recommendedName>
</protein>
<evidence type="ECO:0000313" key="1">
    <source>
        <dbReference type="EMBL" id="CAL4066177.1"/>
    </source>
</evidence>
<accession>A0AAV2PW59</accession>